<sequence length="258" mass="28883">MRVKVAKKRLGHKAMRLMRWMKNESQGCLTYYQNNLERKYQRRVQSDRLGRLTVLWAAPVNGLLHTPSCATSVTPAHCRSQPDGRGQKVNGDFTLYLNSCFQFAVKIIYPHLALHLSSTHETSVCFTHLLVHFVKQPLPGPGDDITLQVVLAPSHTCNLVVGEDSAPSIHLAYLSAQGVRSVSSVPLLIYPFHLLPFPVTPCWSSILQPASPYPLPLPLHSLSQLLPSALPFLYLELVLAHDHVSEVRVWEEGHTLPH</sequence>
<reference evidence="1 2" key="1">
    <citation type="submission" date="2019-05" db="EMBL/GenBank/DDBJ databases">
        <title>Another draft genome of Portunus trituberculatus and its Hox gene families provides insights of decapod evolution.</title>
        <authorList>
            <person name="Jeong J.-H."/>
            <person name="Song I."/>
            <person name="Kim S."/>
            <person name="Choi T."/>
            <person name="Kim D."/>
            <person name="Ryu S."/>
            <person name="Kim W."/>
        </authorList>
    </citation>
    <scope>NUCLEOTIDE SEQUENCE [LARGE SCALE GENOMIC DNA]</scope>
    <source>
        <tissue evidence="1">Muscle</tissue>
    </source>
</reference>
<proteinExistence type="predicted"/>
<protein>
    <submittedName>
        <fullName evidence="1">Uncharacterized protein</fullName>
    </submittedName>
</protein>
<name>A0A5B7CT93_PORTR</name>
<keyword evidence="2" id="KW-1185">Reference proteome</keyword>
<evidence type="ECO:0000313" key="2">
    <source>
        <dbReference type="Proteomes" id="UP000324222"/>
    </source>
</evidence>
<dbReference type="EMBL" id="VSRR010000185">
    <property type="protein sequence ID" value="MPC11864.1"/>
    <property type="molecule type" value="Genomic_DNA"/>
</dbReference>
<dbReference type="AlphaFoldDB" id="A0A5B7CT93"/>
<organism evidence="1 2">
    <name type="scientific">Portunus trituberculatus</name>
    <name type="common">Swimming crab</name>
    <name type="synonym">Neptunus trituberculatus</name>
    <dbReference type="NCBI Taxonomy" id="210409"/>
    <lineage>
        <taxon>Eukaryota</taxon>
        <taxon>Metazoa</taxon>
        <taxon>Ecdysozoa</taxon>
        <taxon>Arthropoda</taxon>
        <taxon>Crustacea</taxon>
        <taxon>Multicrustacea</taxon>
        <taxon>Malacostraca</taxon>
        <taxon>Eumalacostraca</taxon>
        <taxon>Eucarida</taxon>
        <taxon>Decapoda</taxon>
        <taxon>Pleocyemata</taxon>
        <taxon>Brachyura</taxon>
        <taxon>Eubrachyura</taxon>
        <taxon>Portunoidea</taxon>
        <taxon>Portunidae</taxon>
        <taxon>Portuninae</taxon>
        <taxon>Portunus</taxon>
    </lineage>
</organism>
<gene>
    <name evidence="1" type="ORF">E2C01_004539</name>
</gene>
<comment type="caution">
    <text evidence="1">The sequence shown here is derived from an EMBL/GenBank/DDBJ whole genome shotgun (WGS) entry which is preliminary data.</text>
</comment>
<evidence type="ECO:0000313" key="1">
    <source>
        <dbReference type="EMBL" id="MPC11864.1"/>
    </source>
</evidence>
<dbReference type="Proteomes" id="UP000324222">
    <property type="component" value="Unassembled WGS sequence"/>
</dbReference>
<accession>A0A5B7CT93</accession>